<sequence length="128" mass="15116">MAFAFEELKVYQKALDFAVNVIETIDEIDAPRKHFRLFEQIESSSTSVASNISEGKGRFSKKEFKQYLYIARGSLYETVTRLQIFKKLKWLNEKSYKNIYAEAEEINKMLSGLINSIKFRNNKIRFHF</sequence>
<dbReference type="EMBL" id="BARS01045577">
    <property type="protein sequence ID" value="GAG34278.1"/>
    <property type="molecule type" value="Genomic_DNA"/>
</dbReference>
<dbReference type="SUPFAM" id="SSF158446">
    <property type="entry name" value="IVS-encoded protein-like"/>
    <property type="match status" value="1"/>
</dbReference>
<evidence type="ECO:0000313" key="1">
    <source>
        <dbReference type="EMBL" id="GAG34278.1"/>
    </source>
</evidence>
<name>X0XC81_9ZZZZ</name>
<accession>X0XC81</accession>
<dbReference type="CDD" id="cd16377">
    <property type="entry name" value="23S_rRNA_IVP_like"/>
    <property type="match status" value="1"/>
</dbReference>
<protein>
    <recommendedName>
        <fullName evidence="2">Four helix bundle protein</fullName>
    </recommendedName>
</protein>
<dbReference type="Pfam" id="PF05635">
    <property type="entry name" value="23S_rRNA_IVP"/>
    <property type="match status" value="1"/>
</dbReference>
<proteinExistence type="predicted"/>
<organism evidence="1">
    <name type="scientific">marine sediment metagenome</name>
    <dbReference type="NCBI Taxonomy" id="412755"/>
    <lineage>
        <taxon>unclassified sequences</taxon>
        <taxon>metagenomes</taxon>
        <taxon>ecological metagenomes</taxon>
    </lineage>
</organism>
<dbReference type="AlphaFoldDB" id="X0XC81"/>
<reference evidence="1" key="1">
    <citation type="journal article" date="2014" name="Front. Microbiol.">
        <title>High frequency of phylogenetically diverse reductive dehalogenase-homologous genes in deep subseafloor sedimentary metagenomes.</title>
        <authorList>
            <person name="Kawai M."/>
            <person name="Futagami T."/>
            <person name="Toyoda A."/>
            <person name="Takaki Y."/>
            <person name="Nishi S."/>
            <person name="Hori S."/>
            <person name="Arai W."/>
            <person name="Tsubouchi T."/>
            <person name="Morono Y."/>
            <person name="Uchiyama I."/>
            <person name="Ito T."/>
            <person name="Fujiyama A."/>
            <person name="Inagaki F."/>
            <person name="Takami H."/>
        </authorList>
    </citation>
    <scope>NUCLEOTIDE SEQUENCE</scope>
    <source>
        <strain evidence="1">Expedition CK06-06</strain>
    </source>
</reference>
<dbReference type="NCBIfam" id="TIGR02436">
    <property type="entry name" value="four helix bundle protein"/>
    <property type="match status" value="1"/>
</dbReference>
<dbReference type="InterPro" id="IPR036583">
    <property type="entry name" value="23S_rRNA_IVS_sf"/>
</dbReference>
<dbReference type="PANTHER" id="PTHR38471">
    <property type="entry name" value="FOUR HELIX BUNDLE PROTEIN"/>
    <property type="match status" value="1"/>
</dbReference>
<dbReference type="InterPro" id="IPR012657">
    <property type="entry name" value="23S_rRNA-intervening_sequence"/>
</dbReference>
<evidence type="ECO:0008006" key="2">
    <source>
        <dbReference type="Google" id="ProtNLM"/>
    </source>
</evidence>
<dbReference type="Gene3D" id="1.20.1440.60">
    <property type="entry name" value="23S rRNA-intervening sequence"/>
    <property type="match status" value="1"/>
</dbReference>
<gene>
    <name evidence="1" type="ORF">S01H1_68713</name>
</gene>
<comment type="caution">
    <text evidence="1">The sequence shown here is derived from an EMBL/GenBank/DDBJ whole genome shotgun (WGS) entry which is preliminary data.</text>
</comment>
<dbReference type="PANTHER" id="PTHR38471:SF2">
    <property type="entry name" value="FOUR HELIX BUNDLE PROTEIN"/>
    <property type="match status" value="1"/>
</dbReference>